<protein>
    <submittedName>
        <fullName evidence="1">Uncharacterized protein</fullName>
    </submittedName>
</protein>
<gene>
    <name evidence="1" type="ORF">FC36_GL001379</name>
</gene>
<name>A0A0R1TXD9_9LACO</name>
<dbReference type="Proteomes" id="UP000051048">
    <property type="component" value="Unassembled WGS sequence"/>
</dbReference>
<dbReference type="PROSITE" id="PS51257">
    <property type="entry name" value="PROKAR_LIPOPROTEIN"/>
    <property type="match status" value="1"/>
</dbReference>
<comment type="caution">
    <text evidence="1">The sequence shown here is derived from an EMBL/GenBank/DDBJ whole genome shotgun (WGS) entry which is preliminary data.</text>
</comment>
<accession>A0A0R1TXD9</accession>
<dbReference type="STRING" id="1423740.FC36_GL001379"/>
<dbReference type="EMBL" id="AZFH01000031">
    <property type="protein sequence ID" value="KRL81787.1"/>
    <property type="molecule type" value="Genomic_DNA"/>
</dbReference>
<evidence type="ECO:0000313" key="2">
    <source>
        <dbReference type="Proteomes" id="UP000051048"/>
    </source>
</evidence>
<dbReference type="AlphaFoldDB" id="A0A0R1TXD9"/>
<reference evidence="1 2" key="1">
    <citation type="journal article" date="2015" name="Genome Announc.">
        <title>Expanding the biotechnology potential of lactobacilli through comparative genomics of 213 strains and associated genera.</title>
        <authorList>
            <person name="Sun Z."/>
            <person name="Harris H.M."/>
            <person name="McCann A."/>
            <person name="Guo C."/>
            <person name="Argimon S."/>
            <person name="Zhang W."/>
            <person name="Yang X."/>
            <person name="Jeffery I.B."/>
            <person name="Cooney J.C."/>
            <person name="Kagawa T.F."/>
            <person name="Liu W."/>
            <person name="Song Y."/>
            <person name="Salvetti E."/>
            <person name="Wrobel A."/>
            <person name="Rasinkangas P."/>
            <person name="Parkhill J."/>
            <person name="Rea M.C."/>
            <person name="O'Sullivan O."/>
            <person name="Ritari J."/>
            <person name="Douillard F.P."/>
            <person name="Paul Ross R."/>
            <person name="Yang R."/>
            <person name="Briner A.E."/>
            <person name="Felis G.E."/>
            <person name="de Vos W.M."/>
            <person name="Barrangou R."/>
            <person name="Klaenhammer T.R."/>
            <person name="Caufield P.W."/>
            <person name="Cui Y."/>
            <person name="Zhang H."/>
            <person name="O'Toole P.W."/>
        </authorList>
    </citation>
    <scope>NUCLEOTIDE SEQUENCE [LARGE SCALE GENOMIC DNA]</scope>
    <source>
        <strain evidence="1 2">DSM 15833</strain>
    </source>
</reference>
<organism evidence="1 2">
    <name type="scientific">Ligilactobacillus equi DSM 15833 = JCM 10991</name>
    <dbReference type="NCBI Taxonomy" id="1423740"/>
    <lineage>
        <taxon>Bacteria</taxon>
        <taxon>Bacillati</taxon>
        <taxon>Bacillota</taxon>
        <taxon>Bacilli</taxon>
        <taxon>Lactobacillales</taxon>
        <taxon>Lactobacillaceae</taxon>
        <taxon>Ligilactobacillus</taxon>
    </lineage>
</organism>
<sequence>MKGKKKVDWKVLGYWQSISGACKGYLSELEAENSAEIETAGDYVENLNKAVDEVLERLESGIEKLGGN</sequence>
<dbReference type="PATRIC" id="fig|1423740.3.peg.1485"/>
<evidence type="ECO:0000313" key="1">
    <source>
        <dbReference type="EMBL" id="KRL81787.1"/>
    </source>
</evidence>
<proteinExistence type="predicted"/>